<evidence type="ECO:0000313" key="1">
    <source>
        <dbReference type="EMBL" id="MBA4451677.1"/>
    </source>
</evidence>
<evidence type="ECO:0000313" key="2">
    <source>
        <dbReference type="Proteomes" id="UP000559653"/>
    </source>
</evidence>
<protein>
    <submittedName>
        <fullName evidence="1">RNA 3'-phosphate cyclase</fullName>
    </submittedName>
</protein>
<sequence length="341" mass="37666">MEFLEIDGSFGEGGGQIVRTAITLSCILRKPVSVENIRKGRKTPGLKPQHLMALKILEKVCDVKLDHVKVGATNLKFVPGEVKSIELKEDVGTAGSIALIIQVLIPVVAICKKKLKLRIMGGTNVLWSPSIDYSRIILRELYSRMGIDFSLNVIKRGYYPKGGGIVELEVFPSKKINSVNLDKRNTKNVKLTCSYSKLPSELITSKVKSIEKKLIENNFVVETKIAQEEALDSGASLLISSIDTDSIIGVDSLFNLKQNKFDLDLDKFIHVNYSVDEHLADMLVLPASLTNGMTVFKVDRISKHLETNLFVASKITGCKYGIGRIKDGFEVRIEGISNSSI</sequence>
<dbReference type="Proteomes" id="UP000559653">
    <property type="component" value="Unassembled WGS sequence"/>
</dbReference>
<reference evidence="1 2" key="1">
    <citation type="journal article" date="2020" name="Appl. Environ. Microbiol.">
        <title>Genomic Characteristics of a Novel Species of Ammonia-Oxidizing Archaea from the Jiulong River Estuary.</title>
        <authorList>
            <person name="Zou D."/>
            <person name="Wan R."/>
            <person name="Han L."/>
            <person name="Xu M.N."/>
            <person name="Liu Y."/>
            <person name="Liu H."/>
            <person name="Kao S.J."/>
            <person name="Li M."/>
        </authorList>
    </citation>
    <scope>NUCLEOTIDE SEQUENCE [LARGE SCALE GENOMIC DNA]</scope>
    <source>
        <strain evidence="1">W1bin1</strain>
    </source>
</reference>
<gene>
    <name evidence="1" type="primary">rtcA</name>
    <name evidence="1" type="ORF">H2B03_00650</name>
</gene>
<proteinExistence type="predicted"/>
<accession>A0AC60VW82</accession>
<dbReference type="EMBL" id="JACEMZ010000001">
    <property type="protein sequence ID" value="MBA4451677.1"/>
    <property type="molecule type" value="Genomic_DNA"/>
</dbReference>
<comment type="caution">
    <text evidence="1">The sequence shown here is derived from an EMBL/GenBank/DDBJ whole genome shotgun (WGS) entry which is preliminary data.</text>
</comment>
<name>A0AC60VW82_9ARCH</name>
<organism evidence="1 2">
    <name type="scientific">Candidatus Nitrosomaritimum aestuariumsis</name>
    <dbReference type="NCBI Taxonomy" id="3342354"/>
    <lineage>
        <taxon>Archaea</taxon>
        <taxon>Nitrososphaerota</taxon>
        <taxon>Nitrososphaeria</taxon>
        <taxon>Nitrosopumilales</taxon>
        <taxon>Nitrosopumilaceae</taxon>
        <taxon>Candidatus Nitrosomaritimum</taxon>
    </lineage>
</organism>